<comment type="subcellular location">
    <subcellularLocation>
        <location evidence="1">Mitochondrion</location>
    </subcellularLocation>
</comment>
<organism evidence="8 9">
    <name type="scientific">Pristionchus entomophagus</name>
    <dbReference type="NCBI Taxonomy" id="358040"/>
    <lineage>
        <taxon>Eukaryota</taxon>
        <taxon>Metazoa</taxon>
        <taxon>Ecdysozoa</taxon>
        <taxon>Nematoda</taxon>
        <taxon>Chromadorea</taxon>
        <taxon>Rhabditida</taxon>
        <taxon>Rhabditina</taxon>
        <taxon>Diplogasteromorpha</taxon>
        <taxon>Diplogasteroidea</taxon>
        <taxon>Neodiplogasteridae</taxon>
        <taxon>Pristionchus</taxon>
    </lineage>
</organism>
<dbReference type="PANTHER" id="PTHR43602">
    <property type="match status" value="1"/>
</dbReference>
<dbReference type="Gene3D" id="3.90.226.10">
    <property type="entry name" value="2-enoyl-CoA Hydratase, Chain A, domain 1"/>
    <property type="match status" value="1"/>
</dbReference>
<dbReference type="Gene3D" id="1.10.12.10">
    <property type="entry name" value="Lyase 2-enoyl-coa Hydratase, Chain A, domain 2"/>
    <property type="match status" value="1"/>
</dbReference>
<dbReference type="InterPro" id="IPR014748">
    <property type="entry name" value="Enoyl-CoA_hydra_C"/>
</dbReference>
<evidence type="ECO:0000256" key="4">
    <source>
        <dbReference type="ARBA" id="ARBA00023098"/>
    </source>
</evidence>
<dbReference type="EMBL" id="BTSX01000006">
    <property type="protein sequence ID" value="GMT05051.1"/>
    <property type="molecule type" value="Genomic_DNA"/>
</dbReference>
<gene>
    <name evidence="8" type="ORF">PENTCL1PPCAC_27225</name>
</gene>
<dbReference type="GO" id="GO:0005739">
    <property type="term" value="C:mitochondrion"/>
    <property type="evidence" value="ECO:0007669"/>
    <property type="project" value="UniProtKB-SubCell"/>
</dbReference>
<dbReference type="SUPFAM" id="SSF52096">
    <property type="entry name" value="ClpP/crotonase"/>
    <property type="match status" value="1"/>
</dbReference>
<dbReference type="GO" id="GO:0016836">
    <property type="term" value="F:hydro-lyase activity"/>
    <property type="evidence" value="ECO:0007669"/>
    <property type="project" value="TreeGrafter"/>
</dbReference>
<evidence type="ECO:0000256" key="2">
    <source>
        <dbReference type="ARBA" id="ARBA00022832"/>
    </source>
</evidence>
<dbReference type="GO" id="GO:0006631">
    <property type="term" value="P:fatty acid metabolic process"/>
    <property type="evidence" value="ECO:0007669"/>
    <property type="project" value="UniProtKB-KW"/>
</dbReference>
<dbReference type="InterPro" id="IPR029045">
    <property type="entry name" value="ClpP/crotonase-like_dom_sf"/>
</dbReference>
<accession>A0AAV5UDJ9</accession>
<proteinExistence type="predicted"/>
<evidence type="ECO:0000256" key="3">
    <source>
        <dbReference type="ARBA" id="ARBA00022946"/>
    </source>
</evidence>
<sequence>MFSRLSLNRSIGRISNSIRGVATSEAAVDNSLIGREIYAGNTIVRLIMKDKKRRNALSIAMMDQLHKELKEIDQIQKIRTVILAADGPAFSAGHDLKELRYSTDDHLSDETRHLSVFDKGAALFQFIQAMHIPVIAEVGGVAAAAGCQLVASCDVVVAGDQAKFMVPGQKVGLFCSTPAIPLSRTVPAKVAMDMLLTAEPIDAQAALRAGLVSRVVAAGEERHEAIRVAEAIGKHSRSVTSMGKSFFYAQLGLPVNHAYKVGSRVMSLNLQLKDSQEGIDAFIGKREPEFGHTSEKVVDEQNLYNQREALLNKEKK</sequence>
<dbReference type="InterPro" id="IPR001753">
    <property type="entry name" value="Enoyl-CoA_hydra/iso"/>
</dbReference>
<evidence type="ECO:0000256" key="1">
    <source>
        <dbReference type="ARBA" id="ARBA00004173"/>
    </source>
</evidence>
<keyword evidence="9" id="KW-1185">Reference proteome</keyword>
<protein>
    <recommendedName>
        <fullName evidence="7">Enoyl-CoA hydratase domain-containing protein 3, mitochondrial</fullName>
    </recommendedName>
</protein>
<dbReference type="InterPro" id="IPR052377">
    <property type="entry name" value="Mitochondrial_ECH-domain"/>
</dbReference>
<evidence type="ECO:0000256" key="5">
    <source>
        <dbReference type="ARBA" id="ARBA00023128"/>
    </source>
</evidence>
<keyword evidence="5" id="KW-0496">Mitochondrion</keyword>
<keyword evidence="4" id="KW-0443">Lipid metabolism</keyword>
<keyword evidence="3" id="KW-0809">Transit peptide</keyword>
<name>A0AAV5UDJ9_9BILA</name>
<evidence type="ECO:0000313" key="9">
    <source>
        <dbReference type="Proteomes" id="UP001432027"/>
    </source>
</evidence>
<reference evidence="8" key="1">
    <citation type="submission" date="2023-10" db="EMBL/GenBank/DDBJ databases">
        <title>Genome assembly of Pristionchus species.</title>
        <authorList>
            <person name="Yoshida K."/>
            <person name="Sommer R.J."/>
        </authorList>
    </citation>
    <scope>NUCLEOTIDE SEQUENCE</scope>
    <source>
        <strain evidence="8">RS0144</strain>
    </source>
</reference>
<evidence type="ECO:0000313" key="8">
    <source>
        <dbReference type="EMBL" id="GMT05051.1"/>
    </source>
</evidence>
<comment type="function">
    <text evidence="6">May play a role in fatty acid biosynthesis and insulin sensitivity.</text>
</comment>
<evidence type="ECO:0000256" key="6">
    <source>
        <dbReference type="ARBA" id="ARBA00037410"/>
    </source>
</evidence>
<keyword evidence="2" id="KW-0276">Fatty acid metabolism</keyword>
<dbReference type="Proteomes" id="UP001432027">
    <property type="component" value="Unassembled WGS sequence"/>
</dbReference>
<dbReference type="CDD" id="cd06558">
    <property type="entry name" value="crotonase-like"/>
    <property type="match status" value="1"/>
</dbReference>
<dbReference type="PANTHER" id="PTHR43602:SF1">
    <property type="entry name" value="ENOYL-COA HYDRATASE DOMAIN-CONTAINING PROTEIN 3, MITOCHONDRIAL"/>
    <property type="match status" value="1"/>
</dbReference>
<dbReference type="AlphaFoldDB" id="A0AAV5UDJ9"/>
<comment type="caution">
    <text evidence="8">The sequence shown here is derived from an EMBL/GenBank/DDBJ whole genome shotgun (WGS) entry which is preliminary data.</text>
</comment>
<evidence type="ECO:0000256" key="7">
    <source>
        <dbReference type="ARBA" id="ARBA00040545"/>
    </source>
</evidence>
<dbReference type="Pfam" id="PF00378">
    <property type="entry name" value="ECH_1"/>
    <property type="match status" value="1"/>
</dbReference>